<keyword evidence="2" id="KW-1185">Reference proteome</keyword>
<dbReference type="Proteomes" id="UP001198374">
    <property type="component" value="Unassembled WGS sequence"/>
</dbReference>
<dbReference type="EMBL" id="JAIWIY010000001">
    <property type="protein sequence ID" value="MCA2096066.1"/>
    <property type="molecule type" value="Genomic_DNA"/>
</dbReference>
<dbReference type="PANTHER" id="PTHR35861:SF2">
    <property type="entry name" value="FELS-2 PROPHAGE PROTEIN"/>
    <property type="match status" value="1"/>
</dbReference>
<evidence type="ECO:0000313" key="2">
    <source>
        <dbReference type="Proteomes" id="UP001198374"/>
    </source>
</evidence>
<comment type="caution">
    <text evidence="1">The sequence shown here is derived from an EMBL/GenBank/DDBJ whole genome shotgun (WGS) entry which is preliminary data.</text>
</comment>
<gene>
    <name evidence="1" type="ORF">LDJ82_03960</name>
</gene>
<accession>A0ABS7YWF2</accession>
<organism evidence="1 2">
    <name type="scientific">Anaerococcus degeneri</name>
    <dbReference type="NCBI Taxonomy" id="361500"/>
    <lineage>
        <taxon>Bacteria</taxon>
        <taxon>Bacillati</taxon>
        <taxon>Bacillota</taxon>
        <taxon>Tissierellia</taxon>
        <taxon>Tissierellales</taxon>
        <taxon>Peptoniphilaceae</taxon>
        <taxon>Anaerococcus</taxon>
    </lineage>
</organism>
<proteinExistence type="predicted"/>
<reference evidence="2" key="1">
    <citation type="submission" date="2023-07" db="EMBL/GenBank/DDBJ databases">
        <title>FDA dAtabase for Regulatory Grade micrObial Sequences (FDA-ARGOS): Supporting development and validation of Infectious Disease Dx tests.</title>
        <authorList>
            <person name="Sproer C."/>
            <person name="Gronow S."/>
            <person name="Severitt S."/>
            <person name="Schroder I."/>
            <person name="Tallon L."/>
            <person name="Sadzewicz L."/>
            <person name="Zhao X."/>
            <person name="Boylan J."/>
            <person name="Ott S."/>
            <person name="Bowen H."/>
            <person name="Vavikolanu K."/>
            <person name="Hazen T."/>
            <person name="Aluvathingal J."/>
            <person name="Nadendla S."/>
            <person name="Lowell S."/>
            <person name="Myers T."/>
            <person name="Yan Y."/>
        </authorList>
    </citation>
    <scope>NUCLEOTIDE SEQUENCE [LARGE SCALE GENOMIC DNA]</scope>
    <source>
        <strain evidence="2">FDAARGOS_1538</strain>
    </source>
</reference>
<name>A0ABS7YWF2_9FIRM</name>
<dbReference type="RefSeq" id="WP_209773575.1">
    <property type="nucleotide sequence ID" value="NZ_JAGGLO010000004.1"/>
</dbReference>
<evidence type="ECO:0000313" key="1">
    <source>
        <dbReference type="EMBL" id="MCA2096066.1"/>
    </source>
</evidence>
<dbReference type="PANTHER" id="PTHR35861">
    <property type="match status" value="1"/>
</dbReference>
<sequence>MAFQHGIRTKQIETSIKTPVTAGSGIAFVVGTAPIQAVNGKVNEPIMCNSYAEAVKNLGYNDNFDYYTLCEVMYCHFVLYGVSPVVFVNVLDPTKHKKQVEEKQYPVNDKQVLLPIEALAETVAVKGHEKGQDYDLMYTNDNLVLEILDGGNIGQETGELAIAFEAVDPTKVTEKDIIGGYEVSTNQYKGLELIDKVFAKYGIISDLILCPKFSKKSTVAAVMATKCENINGIFEAHAVVDLDSSEVKNYGDTTERKKKDNIFSKYQILCWPMVKLGDKKFHLSTQAAARMAKTDVDNDFCPAESPSNKSIKVDGAILEDGTELLLDVKEANYLNSQGIVTAINFIGGYVLWGNQTACFPANTDVKDYFIPIGRMFGWVGNSLILTYWSNIDKKMTPRFVQSIVDSINIWLNGLISEGKLLGGRVEFKPEDNNLVELMAGKATFHVYLTPPSPAQEIVFALEYDPDYVVAAFQS</sequence>
<protein>
    <submittedName>
        <fullName evidence="1">Phage tail protein</fullName>
    </submittedName>
</protein>
<dbReference type="InterPro" id="IPR052042">
    <property type="entry name" value="Tail_sheath_structural"/>
</dbReference>